<dbReference type="CDD" id="cd03411">
    <property type="entry name" value="Ferrochelatase_N"/>
    <property type="match status" value="1"/>
</dbReference>
<comment type="pathway">
    <text evidence="1">Porphyrin-containing compound metabolism; protoheme biosynthesis.</text>
</comment>
<evidence type="ECO:0000256" key="4">
    <source>
        <dbReference type="ARBA" id="ARBA00023239"/>
    </source>
</evidence>
<evidence type="ECO:0000313" key="6">
    <source>
        <dbReference type="EMBL" id="SVB95966.1"/>
    </source>
</evidence>
<dbReference type="NCBIfam" id="TIGR00109">
    <property type="entry name" value="hemH"/>
    <property type="match status" value="1"/>
</dbReference>
<name>A0A382I8L2_9ZZZZ</name>
<evidence type="ECO:0000256" key="1">
    <source>
        <dbReference type="ARBA" id="ARBA00004744"/>
    </source>
</evidence>
<dbReference type="HAMAP" id="MF_00323">
    <property type="entry name" value="Ferrochelatase"/>
    <property type="match status" value="1"/>
</dbReference>
<dbReference type="GO" id="GO:0004325">
    <property type="term" value="F:ferrochelatase activity"/>
    <property type="evidence" value="ECO:0007669"/>
    <property type="project" value="InterPro"/>
</dbReference>
<dbReference type="PROSITE" id="PS00534">
    <property type="entry name" value="FERROCHELATASE"/>
    <property type="match status" value="1"/>
</dbReference>
<dbReference type="Gene3D" id="3.40.50.1400">
    <property type="match status" value="2"/>
</dbReference>
<dbReference type="InterPro" id="IPR033659">
    <property type="entry name" value="Ferrochelatase_N"/>
</dbReference>
<evidence type="ECO:0008006" key="7">
    <source>
        <dbReference type="Google" id="ProtNLM"/>
    </source>
</evidence>
<dbReference type="AlphaFoldDB" id="A0A382I8L2"/>
<gene>
    <name evidence="6" type="ORF">METZ01_LOCUS248820</name>
</gene>
<dbReference type="PANTHER" id="PTHR11108">
    <property type="entry name" value="FERROCHELATASE"/>
    <property type="match status" value="1"/>
</dbReference>
<evidence type="ECO:0000256" key="3">
    <source>
        <dbReference type="ARBA" id="ARBA00023133"/>
    </source>
</evidence>
<keyword evidence="3" id="KW-0350">Heme biosynthesis</keyword>
<dbReference type="InterPro" id="IPR033644">
    <property type="entry name" value="Ferrochelatase_C"/>
</dbReference>
<dbReference type="UniPathway" id="UPA00252"/>
<evidence type="ECO:0000256" key="5">
    <source>
        <dbReference type="ARBA" id="ARBA00023244"/>
    </source>
</evidence>
<dbReference type="Pfam" id="PF00762">
    <property type="entry name" value="Ferrochelatase"/>
    <property type="match status" value="1"/>
</dbReference>
<dbReference type="EMBL" id="UINC01065867">
    <property type="protein sequence ID" value="SVB95966.1"/>
    <property type="molecule type" value="Genomic_DNA"/>
</dbReference>
<dbReference type="PANTHER" id="PTHR11108:SF1">
    <property type="entry name" value="FERROCHELATASE, MITOCHONDRIAL"/>
    <property type="match status" value="1"/>
</dbReference>
<keyword evidence="2" id="KW-0408">Iron</keyword>
<keyword evidence="5" id="KW-0627">Porphyrin biosynthesis</keyword>
<organism evidence="6">
    <name type="scientific">marine metagenome</name>
    <dbReference type="NCBI Taxonomy" id="408172"/>
    <lineage>
        <taxon>unclassified sequences</taxon>
        <taxon>metagenomes</taxon>
        <taxon>ecological metagenomes</taxon>
    </lineage>
</organism>
<dbReference type="SUPFAM" id="SSF53800">
    <property type="entry name" value="Chelatase"/>
    <property type="match status" value="1"/>
</dbReference>
<dbReference type="InterPro" id="IPR001015">
    <property type="entry name" value="Ferrochelatase"/>
</dbReference>
<dbReference type="GO" id="GO:0006783">
    <property type="term" value="P:heme biosynthetic process"/>
    <property type="evidence" value="ECO:0007669"/>
    <property type="project" value="UniProtKB-KW"/>
</dbReference>
<protein>
    <recommendedName>
        <fullName evidence="7">Ferrochelatase</fullName>
    </recommendedName>
</protein>
<reference evidence="6" key="1">
    <citation type="submission" date="2018-05" db="EMBL/GenBank/DDBJ databases">
        <authorList>
            <person name="Lanie J.A."/>
            <person name="Ng W.-L."/>
            <person name="Kazmierczak K.M."/>
            <person name="Andrzejewski T.M."/>
            <person name="Davidsen T.M."/>
            <person name="Wayne K.J."/>
            <person name="Tettelin H."/>
            <person name="Glass J.I."/>
            <person name="Rusch D."/>
            <person name="Podicherti R."/>
            <person name="Tsui H.-C.T."/>
            <person name="Winkler M.E."/>
        </authorList>
    </citation>
    <scope>NUCLEOTIDE SEQUENCE</scope>
</reference>
<accession>A0A382I8L2</accession>
<dbReference type="GO" id="GO:0005739">
    <property type="term" value="C:mitochondrion"/>
    <property type="evidence" value="ECO:0007669"/>
    <property type="project" value="TreeGrafter"/>
</dbReference>
<evidence type="ECO:0000256" key="2">
    <source>
        <dbReference type="ARBA" id="ARBA00023004"/>
    </source>
</evidence>
<dbReference type="InterPro" id="IPR019772">
    <property type="entry name" value="Ferrochelatase_AS"/>
</dbReference>
<sequence length="335" mass="38131">MFNLGGPDNPGSIKSFLFNLFNDPLIIRLPGLLRTPLAWLIANRRSKEAQSIYNEIGGKSPILEITRSQARVLGRALEAAGVDSQVFVSMRYWHPMTSEVVKQVQEYNPDQVFLLPLYPQYSTTTSKSSLDAWFKESKKQNLQINTKYVCCYPTNEKLIEAHSSLIQKKIEGINSKKIRILFSAHSLPVSIIKGGDPYQWQVQQTVQNIMKKLTGVEEHVLCYQSKVTPVKWLEPSTPDEIKRAIKDDVVIIVVPIAFVSDHSETLVELDIQYKNLAQEMGSKDYYRIEALNINEIFIEGLKDLVLGGQDTDTKNNISSKICPKTFKECYHNYNE</sequence>
<dbReference type="CDD" id="cd00419">
    <property type="entry name" value="Ferrochelatase_C"/>
    <property type="match status" value="1"/>
</dbReference>
<keyword evidence="4" id="KW-0456">Lyase</keyword>
<proteinExistence type="inferred from homology"/>